<dbReference type="EMBL" id="BAAADO010000007">
    <property type="protein sequence ID" value="GAA0500855.1"/>
    <property type="molecule type" value="Genomic_DNA"/>
</dbReference>
<feature type="coiled-coil region" evidence="3">
    <location>
        <begin position="172"/>
        <end position="210"/>
    </location>
</feature>
<keyword evidence="4" id="KW-1133">Transmembrane helix</keyword>
<dbReference type="SMART" id="SM00283">
    <property type="entry name" value="MA"/>
    <property type="match status" value="1"/>
</dbReference>
<dbReference type="InterPro" id="IPR004089">
    <property type="entry name" value="MCPsignal_dom"/>
</dbReference>
<dbReference type="Proteomes" id="UP001500880">
    <property type="component" value="Unassembled WGS sequence"/>
</dbReference>
<keyword evidence="4" id="KW-0812">Transmembrane</keyword>
<accession>A0ABN1BLV7</accession>
<evidence type="ECO:0000259" key="5">
    <source>
        <dbReference type="PROSITE" id="PS50111"/>
    </source>
</evidence>
<proteinExistence type="predicted"/>
<reference evidence="6 7" key="1">
    <citation type="journal article" date="2019" name="Int. J. Syst. Evol. Microbiol.">
        <title>The Global Catalogue of Microorganisms (GCM) 10K type strain sequencing project: providing services to taxonomists for standard genome sequencing and annotation.</title>
        <authorList>
            <consortium name="The Broad Institute Genomics Platform"/>
            <consortium name="The Broad Institute Genome Sequencing Center for Infectious Disease"/>
            <person name="Wu L."/>
            <person name="Ma J."/>
        </authorList>
    </citation>
    <scope>NUCLEOTIDE SEQUENCE [LARGE SCALE GENOMIC DNA]</scope>
    <source>
        <strain evidence="6 7">JCM 12389</strain>
    </source>
</reference>
<feature type="transmembrane region" description="Helical" evidence="4">
    <location>
        <begin position="144"/>
        <end position="162"/>
    </location>
</feature>
<protein>
    <recommendedName>
        <fullName evidence="5">Methyl-accepting transducer domain-containing protein</fullName>
    </recommendedName>
</protein>
<evidence type="ECO:0000256" key="3">
    <source>
        <dbReference type="SAM" id="Coils"/>
    </source>
</evidence>
<evidence type="ECO:0000256" key="2">
    <source>
        <dbReference type="PROSITE-ProRule" id="PRU00284"/>
    </source>
</evidence>
<evidence type="ECO:0000313" key="6">
    <source>
        <dbReference type="EMBL" id="GAA0500855.1"/>
    </source>
</evidence>
<feature type="coiled-coil region" evidence="3">
    <location>
        <begin position="365"/>
        <end position="392"/>
    </location>
</feature>
<feature type="coiled-coil region" evidence="3">
    <location>
        <begin position="449"/>
        <end position="483"/>
    </location>
</feature>
<gene>
    <name evidence="6" type="ORF">GCM10008986_30260</name>
</gene>
<dbReference type="PROSITE" id="PS50111">
    <property type="entry name" value="CHEMOTAXIS_TRANSDUC_2"/>
    <property type="match status" value="1"/>
</dbReference>
<dbReference type="Gene3D" id="1.10.287.950">
    <property type="entry name" value="Methyl-accepting chemotaxis protein"/>
    <property type="match status" value="1"/>
</dbReference>
<organism evidence="6 7">
    <name type="scientific">Salinibacillus aidingensis</name>
    <dbReference type="NCBI Taxonomy" id="237684"/>
    <lineage>
        <taxon>Bacteria</taxon>
        <taxon>Bacillati</taxon>
        <taxon>Bacillota</taxon>
        <taxon>Bacilli</taxon>
        <taxon>Bacillales</taxon>
        <taxon>Bacillaceae</taxon>
        <taxon>Salinibacillus</taxon>
    </lineage>
</organism>
<sequence>MSSIEHMRKSNTFKKNTLMVVTMSISLVAALTLSIIQGEGFNTGIYSTELLCLWLSYFILQKALKKPNILPSIFIWIVYLFCLVSIIFDSSTLDVMVILLFLTVYSAIHLHTKIFLQGFILGLITVIANLVMAAPEQEVIKAIFPTYMLVYLLMGVIFYVIIHLSNQQDKKIEELLIQSEEETKRKEEQKTQLEDSVSSITENIESANEHLQTNLSAQKEMASTIHEISLGSQSQTEQISEIAESTKGTRSSAQEVYQTSTSLYEESNEAKNLAYDGQDRIETLSSHIYNLEKIIQSLNETFGVLTEKIEETNTFADSIKDITEQTNLLALNASIEAARAGEAGSGFAVVADEIRKLADVTGQTTEKITKNLVELNKSNQEAINKMGQSEETIKDSVSSTNDVTGYFEHITRTLQNLTHGLKSFTELAEMVENQSNGVERSTNDLAAIIEQTSASLEEMNATVDTLSNDHQKLSELMEETSRQATTITERF</sequence>
<name>A0ABN1BLV7_9BACI</name>
<dbReference type="PANTHER" id="PTHR32089">
    <property type="entry name" value="METHYL-ACCEPTING CHEMOTAXIS PROTEIN MCPB"/>
    <property type="match status" value="1"/>
</dbReference>
<feature type="domain" description="Methyl-accepting transducer" evidence="5">
    <location>
        <begin position="210"/>
        <end position="460"/>
    </location>
</feature>
<evidence type="ECO:0000256" key="1">
    <source>
        <dbReference type="ARBA" id="ARBA00023224"/>
    </source>
</evidence>
<feature type="transmembrane region" description="Helical" evidence="4">
    <location>
        <begin position="43"/>
        <end position="60"/>
    </location>
</feature>
<evidence type="ECO:0000256" key="4">
    <source>
        <dbReference type="SAM" id="Phobius"/>
    </source>
</evidence>
<dbReference type="SUPFAM" id="SSF58104">
    <property type="entry name" value="Methyl-accepting chemotaxis protein (MCP) signaling domain"/>
    <property type="match status" value="1"/>
</dbReference>
<comment type="caution">
    <text evidence="6">The sequence shown here is derived from an EMBL/GenBank/DDBJ whole genome shotgun (WGS) entry which is preliminary data.</text>
</comment>
<dbReference type="RefSeq" id="WP_343842881.1">
    <property type="nucleotide sequence ID" value="NZ_BAAADO010000007.1"/>
</dbReference>
<keyword evidence="7" id="KW-1185">Reference proteome</keyword>
<keyword evidence="3" id="KW-0175">Coiled coil</keyword>
<feature type="transmembrane region" description="Helical" evidence="4">
    <location>
        <begin position="17"/>
        <end position="37"/>
    </location>
</feature>
<dbReference type="PANTHER" id="PTHR32089:SF112">
    <property type="entry name" value="LYSOZYME-LIKE PROTEIN-RELATED"/>
    <property type="match status" value="1"/>
</dbReference>
<feature type="transmembrane region" description="Helical" evidence="4">
    <location>
        <begin position="72"/>
        <end position="102"/>
    </location>
</feature>
<keyword evidence="1 2" id="KW-0807">Transducer</keyword>
<dbReference type="Pfam" id="PF00015">
    <property type="entry name" value="MCPsignal"/>
    <property type="match status" value="1"/>
</dbReference>
<evidence type="ECO:0000313" key="7">
    <source>
        <dbReference type="Proteomes" id="UP001500880"/>
    </source>
</evidence>
<feature type="transmembrane region" description="Helical" evidence="4">
    <location>
        <begin position="114"/>
        <end position="132"/>
    </location>
</feature>
<keyword evidence="4" id="KW-0472">Membrane</keyword>